<dbReference type="OMA" id="SEQIKHQ"/>
<keyword evidence="1" id="KW-0175">Coiled coil</keyword>
<comment type="caution">
    <text evidence="2">The sequence shown here is derived from an EMBL/GenBank/DDBJ whole genome shotgun (WGS) entry which is preliminary data.</text>
</comment>
<protein>
    <submittedName>
        <fullName evidence="2">Uncharacterized protein</fullName>
    </submittedName>
</protein>
<reference evidence="2" key="1">
    <citation type="submission" date="2021-01" db="EMBL/GenBank/DDBJ databases">
        <authorList>
            <consortium name="Genoscope - CEA"/>
            <person name="William W."/>
        </authorList>
    </citation>
    <scope>NUCLEOTIDE SEQUENCE</scope>
</reference>
<organism evidence="2 3">
    <name type="scientific">Paramecium primaurelia</name>
    <dbReference type="NCBI Taxonomy" id="5886"/>
    <lineage>
        <taxon>Eukaryota</taxon>
        <taxon>Sar</taxon>
        <taxon>Alveolata</taxon>
        <taxon>Ciliophora</taxon>
        <taxon>Intramacronucleata</taxon>
        <taxon>Oligohymenophorea</taxon>
        <taxon>Peniculida</taxon>
        <taxon>Parameciidae</taxon>
        <taxon>Paramecium</taxon>
    </lineage>
</organism>
<dbReference type="EMBL" id="CAJJDM010000032">
    <property type="protein sequence ID" value="CAD8062333.1"/>
    <property type="molecule type" value="Genomic_DNA"/>
</dbReference>
<dbReference type="AlphaFoldDB" id="A0A8S1L9H7"/>
<accession>A0A8S1L9H7</accession>
<sequence length="309" mass="37952">MHQQTAKFVEVLPNYDQLRINELKQIEQEQYYISQLKEQRERMEVLKEEFLKKDQTITDLQIQNQKLREDLNKTRVALSEQIKHQEKDKQRTKKYTQERDQLINDIQELRDLVQHLRDENENLNSLQLEKQRQFEEYVVEQQIENEQLKSEISKLDDLLFGTEPLKAENIKLKAEIKEYKNEKKKLQHEMRQSRIEINQQLDEFKLVIQDQHQEIAKLQQYKEMNNQLKQNYQEFEHQFKLLKQENIDLKLELKRFYDKEESEIKMKSEIDRVRQDLISVRNQEVEKLNELFKGIFQRNSLEQSREKYI</sequence>
<keyword evidence="3" id="KW-1185">Reference proteome</keyword>
<name>A0A8S1L9H7_PARPR</name>
<proteinExistence type="predicted"/>
<dbReference type="Proteomes" id="UP000688137">
    <property type="component" value="Unassembled WGS sequence"/>
</dbReference>
<feature type="coiled-coil region" evidence="1">
    <location>
        <begin position="33"/>
        <end position="252"/>
    </location>
</feature>
<evidence type="ECO:0000313" key="2">
    <source>
        <dbReference type="EMBL" id="CAD8062333.1"/>
    </source>
</evidence>
<evidence type="ECO:0000256" key="1">
    <source>
        <dbReference type="SAM" id="Coils"/>
    </source>
</evidence>
<gene>
    <name evidence="2" type="ORF">PPRIM_AZ9-3.1.T0330084</name>
</gene>
<evidence type="ECO:0000313" key="3">
    <source>
        <dbReference type="Proteomes" id="UP000688137"/>
    </source>
</evidence>